<reference evidence="1 2" key="1">
    <citation type="submission" date="2015-12" db="EMBL/GenBank/DDBJ databases">
        <title>Dictyostelia acquired genes for synthesis and detection of signals that induce cell-type specialization by lateral gene transfer from prokaryotes.</title>
        <authorList>
            <person name="Gloeckner G."/>
            <person name="Schaap P."/>
        </authorList>
    </citation>
    <scope>NUCLEOTIDE SEQUENCE [LARGE SCALE GENOMIC DNA]</scope>
    <source>
        <strain evidence="1 2">TK</strain>
    </source>
</reference>
<evidence type="ECO:0000313" key="2">
    <source>
        <dbReference type="Proteomes" id="UP000076078"/>
    </source>
</evidence>
<accession>A0A152AAD6</accession>
<sequence length="952" mass="112345">MIRFREIKNSLNRIIPIFYHNNNNNLFYLTKLNYSIKSTRRTYSTTDTSTNNTLLNNTTTSTTTVPTPTSTLFTNFIKSANKDDQNRIINLKTQLAKLFVTQQDILVVNEFLVNVKENEIPQIFIALLGETYEMLKGTKSLVSTIKEMPTIYIQYSLNSGNYELAIKFHNLFIEWGFTTADWFYQILRSLLHRGKSKEFTDFLVENISHYPKYLQNVYIPHQLNSLHLLNNTSVKVILEKAHSSGLLSDGFMKFVILKSMEIESHKDLVYLFYEQFRICQFSKSTGVYKAVFRYMIQQKDTKLAMKVYQSMIVDKIKPFSSVYQELFEITSTLPSQQQLFKDLVSKFITSNHPDRMSVDYEIALSICYNHLKSISSSSTPKHKLIYQTLMEQMEKVTDKSLLVSINTMVINIYLHLDMYNLALEAYGRAIVQYKVPPRVELLVNFIFYHKLQSYKYFRVTQTTQENDEFIVFKYEPTVNSEKLPPQAKEEYRIELKKIRDHQQLYKYWMLERNNFQKRHFPNYMESMYQQSNAIFDLIYIECFKEKKESQTLSFLEPLKKKLQNFDNVLSTSLASPTVNYQALASHLQRNYISKMTIPYAMDFLRFISNFKNHEPNQYKEFFNGLPIQIKAMVSNPNFNLLHLEADLDSGLQQLNINDLDLFRNSERFYFSLLTSLSRLQRYDLAFDVFEKVIKNRIQLWPNSWIPLVLEMSKDRLSDSIVDMINQYLQEIPNSSDLDCLRQPLSNYTMSILNKQGKYQESLDFFRKLPLSYINEFSMVYALQSIIQLYPITETTPIEQSREFLKQWLSVYSQDVIQADEVNKTIFYGRHFYSNLIEILYKTSNRPDLIRELLNPTSQLYQETLIKKMDQKYFIYILNSAKSHREKLNYFKLLHNYHLPEILEQIKISNSIENDPIVTEMIANSKPLTTPDIKSLSQKSINILKEILDSINK</sequence>
<dbReference type="Proteomes" id="UP000076078">
    <property type="component" value="Unassembled WGS sequence"/>
</dbReference>
<dbReference type="EMBL" id="LODT01000001">
    <property type="protein sequence ID" value="KYR03037.1"/>
    <property type="molecule type" value="Genomic_DNA"/>
</dbReference>
<dbReference type="InParanoid" id="A0A152AAD6"/>
<name>A0A152AAD6_TIELA</name>
<protein>
    <submittedName>
        <fullName evidence="1">RmlC-like cupin family protein</fullName>
    </submittedName>
</protein>
<keyword evidence="2" id="KW-1185">Reference proteome</keyword>
<comment type="caution">
    <text evidence="1">The sequence shown here is derived from an EMBL/GenBank/DDBJ whole genome shotgun (WGS) entry which is preliminary data.</text>
</comment>
<dbReference type="AlphaFoldDB" id="A0A152AAD6"/>
<evidence type="ECO:0000313" key="1">
    <source>
        <dbReference type="EMBL" id="KYR03037.1"/>
    </source>
</evidence>
<proteinExistence type="predicted"/>
<organism evidence="1 2">
    <name type="scientific">Tieghemostelium lacteum</name>
    <name type="common">Slime mold</name>
    <name type="synonym">Dictyostelium lacteum</name>
    <dbReference type="NCBI Taxonomy" id="361077"/>
    <lineage>
        <taxon>Eukaryota</taxon>
        <taxon>Amoebozoa</taxon>
        <taxon>Evosea</taxon>
        <taxon>Eumycetozoa</taxon>
        <taxon>Dictyostelia</taxon>
        <taxon>Dictyosteliales</taxon>
        <taxon>Raperosteliaceae</taxon>
        <taxon>Tieghemostelium</taxon>
    </lineage>
</organism>
<gene>
    <name evidence="1" type="ORF">DLAC_00527</name>
</gene>